<reference evidence="5 6" key="1">
    <citation type="submission" date="2019-05" db="EMBL/GenBank/DDBJ databases">
        <authorList>
            <person name="Pankratov T."/>
            <person name="Grouzdev D."/>
        </authorList>
    </citation>
    <scope>NUCLEOTIDE SEQUENCE [LARGE SCALE GENOMIC DNA]</scope>
    <source>
        <strain evidence="5 6">KEBCLARHB70R</strain>
    </source>
</reference>
<dbReference type="InterPro" id="IPR009057">
    <property type="entry name" value="Homeodomain-like_sf"/>
</dbReference>
<protein>
    <submittedName>
        <fullName evidence="5">Helix-turn-helix transcriptional regulator</fullName>
    </submittedName>
</protein>
<gene>
    <name evidence="5" type="ORF">FE263_16500</name>
</gene>
<dbReference type="PROSITE" id="PS01124">
    <property type="entry name" value="HTH_ARAC_FAMILY_2"/>
    <property type="match status" value="1"/>
</dbReference>
<sequence length="299" mass="32617">MTDLSGHTVFDSLARTSARLERSVRLASGLSAAMWSRDEIGSTRYAEPSHHTLSLYLSGGEGFRLRGPRAVQPSLGAGSVCVMPKGITTDWDVRGAVSLFHLYVSPEAFDRAVIETLDRDPARLELRPLVYLREPLIEGMIRAGVLGLGWDEPGERVALSYAMQALLAAQLVRVSATDRPHDAAPPAPHRGGLSRMALKRVQESVEARLAEALTIETLAAEAGLSPFHFARAFRTSTGESPHRYVLMRRIEAARSMIDAGEALSQVALRCGFVGQSHFTARFRELVGVTPGRYRQSRGA</sequence>
<keyword evidence="2" id="KW-0238">DNA-binding</keyword>
<proteinExistence type="predicted"/>
<evidence type="ECO:0000313" key="6">
    <source>
        <dbReference type="Proteomes" id="UP000305654"/>
    </source>
</evidence>
<feature type="domain" description="HTH araC/xylS-type" evidence="4">
    <location>
        <begin position="199"/>
        <end position="296"/>
    </location>
</feature>
<keyword evidence="3" id="KW-0804">Transcription</keyword>
<dbReference type="InterPro" id="IPR050204">
    <property type="entry name" value="AraC_XylS_family_regulators"/>
</dbReference>
<dbReference type="InterPro" id="IPR018062">
    <property type="entry name" value="HTH_AraC-typ_CS"/>
</dbReference>
<dbReference type="EMBL" id="VCDI01000006">
    <property type="protein sequence ID" value="TLU71601.1"/>
    <property type="molecule type" value="Genomic_DNA"/>
</dbReference>
<comment type="caution">
    <text evidence="5">The sequence shown here is derived from an EMBL/GenBank/DDBJ whole genome shotgun (WGS) entry which is preliminary data.</text>
</comment>
<dbReference type="GO" id="GO:0003700">
    <property type="term" value="F:DNA-binding transcription factor activity"/>
    <property type="evidence" value="ECO:0007669"/>
    <property type="project" value="InterPro"/>
</dbReference>
<dbReference type="OrthoDB" id="110167at2"/>
<dbReference type="Proteomes" id="UP000305654">
    <property type="component" value="Unassembled WGS sequence"/>
</dbReference>
<dbReference type="SUPFAM" id="SSF46689">
    <property type="entry name" value="Homeodomain-like"/>
    <property type="match status" value="2"/>
</dbReference>
<dbReference type="Pfam" id="PF12833">
    <property type="entry name" value="HTH_18"/>
    <property type="match status" value="1"/>
</dbReference>
<dbReference type="GO" id="GO:0043565">
    <property type="term" value="F:sequence-specific DNA binding"/>
    <property type="evidence" value="ECO:0007669"/>
    <property type="project" value="InterPro"/>
</dbReference>
<evidence type="ECO:0000313" key="5">
    <source>
        <dbReference type="EMBL" id="TLU71601.1"/>
    </source>
</evidence>
<evidence type="ECO:0000256" key="2">
    <source>
        <dbReference type="ARBA" id="ARBA00023125"/>
    </source>
</evidence>
<dbReference type="PANTHER" id="PTHR46796:SF6">
    <property type="entry name" value="ARAC SUBFAMILY"/>
    <property type="match status" value="1"/>
</dbReference>
<keyword evidence="1" id="KW-0805">Transcription regulation</keyword>
<dbReference type="PANTHER" id="PTHR46796">
    <property type="entry name" value="HTH-TYPE TRANSCRIPTIONAL ACTIVATOR RHAS-RELATED"/>
    <property type="match status" value="1"/>
</dbReference>
<evidence type="ECO:0000256" key="3">
    <source>
        <dbReference type="ARBA" id="ARBA00023163"/>
    </source>
</evidence>
<dbReference type="Gene3D" id="1.10.10.60">
    <property type="entry name" value="Homeodomain-like"/>
    <property type="match status" value="1"/>
</dbReference>
<dbReference type="InterPro" id="IPR020449">
    <property type="entry name" value="Tscrpt_reg_AraC-type_HTH"/>
</dbReference>
<dbReference type="PROSITE" id="PS00041">
    <property type="entry name" value="HTH_ARAC_FAMILY_1"/>
    <property type="match status" value="1"/>
</dbReference>
<dbReference type="SMART" id="SM00342">
    <property type="entry name" value="HTH_ARAC"/>
    <property type="match status" value="1"/>
</dbReference>
<name>A0A5R9J7K0_9PROT</name>
<dbReference type="AlphaFoldDB" id="A0A5R9J7K0"/>
<evidence type="ECO:0000256" key="1">
    <source>
        <dbReference type="ARBA" id="ARBA00023015"/>
    </source>
</evidence>
<keyword evidence="6" id="KW-1185">Reference proteome</keyword>
<organism evidence="5 6">
    <name type="scientific">Lichenicoccus roseus</name>
    <dbReference type="NCBI Taxonomy" id="2683649"/>
    <lineage>
        <taxon>Bacteria</taxon>
        <taxon>Pseudomonadati</taxon>
        <taxon>Pseudomonadota</taxon>
        <taxon>Alphaproteobacteria</taxon>
        <taxon>Acetobacterales</taxon>
        <taxon>Acetobacteraceae</taxon>
        <taxon>Lichenicoccus</taxon>
    </lineage>
</organism>
<accession>A0A5R9J7K0</accession>
<dbReference type="PRINTS" id="PR00032">
    <property type="entry name" value="HTHARAC"/>
</dbReference>
<evidence type="ECO:0000259" key="4">
    <source>
        <dbReference type="PROSITE" id="PS01124"/>
    </source>
</evidence>
<dbReference type="InterPro" id="IPR018060">
    <property type="entry name" value="HTH_AraC"/>
</dbReference>